<dbReference type="Pfam" id="PF01047">
    <property type="entry name" value="MarR"/>
    <property type="match status" value="1"/>
</dbReference>
<evidence type="ECO:0000313" key="2">
    <source>
        <dbReference type="EMBL" id="MDF3290361.1"/>
    </source>
</evidence>
<accession>A0ABT5ZL19</accession>
<dbReference type="PANTHER" id="PTHR33164">
    <property type="entry name" value="TRANSCRIPTIONAL REGULATOR, MARR FAMILY"/>
    <property type="match status" value="1"/>
</dbReference>
<dbReference type="Proteomes" id="UP001216579">
    <property type="component" value="Unassembled WGS sequence"/>
</dbReference>
<sequence length="152" mass="16587">MTTETGEATGNLADQLLQLTRRLHRRQKEHLRPLGITPAMSRLLRTAAHSPDPLRMVDLAQRLDVVPRAVTSLVDGLEGYGMVRRMPDPANRRVVRVELTDNGRAALEQLRAARRAAAEELLAPLGPGQRRQLGELLSALVADPDGGHAPCA</sequence>
<dbReference type="Gene3D" id="1.10.10.10">
    <property type="entry name" value="Winged helix-like DNA-binding domain superfamily/Winged helix DNA-binding domain"/>
    <property type="match status" value="1"/>
</dbReference>
<organism evidence="2 3">
    <name type="scientific">Streptomyces silvisoli</name>
    <dbReference type="NCBI Taxonomy" id="3034235"/>
    <lineage>
        <taxon>Bacteria</taxon>
        <taxon>Bacillati</taxon>
        <taxon>Actinomycetota</taxon>
        <taxon>Actinomycetes</taxon>
        <taxon>Kitasatosporales</taxon>
        <taxon>Streptomycetaceae</taxon>
        <taxon>Streptomyces</taxon>
    </lineage>
</organism>
<dbReference type="InterPro" id="IPR000835">
    <property type="entry name" value="HTH_MarR-typ"/>
</dbReference>
<reference evidence="2 3" key="1">
    <citation type="submission" date="2023-03" db="EMBL/GenBank/DDBJ databases">
        <title>Draft genome sequence of Streptomyces sp. RB6PN23 isolated from peat swamp forest in Thailand.</title>
        <authorList>
            <person name="Klaysubun C."/>
            <person name="Duangmal K."/>
        </authorList>
    </citation>
    <scope>NUCLEOTIDE SEQUENCE [LARGE SCALE GENOMIC DNA]</scope>
    <source>
        <strain evidence="2 3">RB6PN23</strain>
    </source>
</reference>
<dbReference type="PROSITE" id="PS50995">
    <property type="entry name" value="HTH_MARR_2"/>
    <property type="match status" value="1"/>
</dbReference>
<feature type="domain" description="HTH marR-type" evidence="1">
    <location>
        <begin position="9"/>
        <end position="142"/>
    </location>
</feature>
<keyword evidence="3" id="KW-1185">Reference proteome</keyword>
<dbReference type="PRINTS" id="PR00598">
    <property type="entry name" value="HTHMARR"/>
</dbReference>
<dbReference type="InterPro" id="IPR039422">
    <property type="entry name" value="MarR/SlyA-like"/>
</dbReference>
<dbReference type="InterPro" id="IPR036388">
    <property type="entry name" value="WH-like_DNA-bd_sf"/>
</dbReference>
<comment type="caution">
    <text evidence="2">The sequence shown here is derived from an EMBL/GenBank/DDBJ whole genome shotgun (WGS) entry which is preliminary data.</text>
</comment>
<dbReference type="SUPFAM" id="SSF46785">
    <property type="entry name" value="Winged helix' DNA-binding domain"/>
    <property type="match status" value="1"/>
</dbReference>
<evidence type="ECO:0000313" key="3">
    <source>
        <dbReference type="Proteomes" id="UP001216579"/>
    </source>
</evidence>
<dbReference type="PANTHER" id="PTHR33164:SF103">
    <property type="entry name" value="REGULATORY PROTEIN MARR"/>
    <property type="match status" value="1"/>
</dbReference>
<dbReference type="SMART" id="SM00347">
    <property type="entry name" value="HTH_MARR"/>
    <property type="match status" value="1"/>
</dbReference>
<proteinExistence type="predicted"/>
<evidence type="ECO:0000259" key="1">
    <source>
        <dbReference type="PROSITE" id="PS50995"/>
    </source>
</evidence>
<gene>
    <name evidence="2" type="ORF">P3G67_14135</name>
</gene>
<protein>
    <submittedName>
        <fullName evidence="2">MarR family transcriptional regulator</fullName>
    </submittedName>
</protein>
<dbReference type="EMBL" id="JARJBC010000007">
    <property type="protein sequence ID" value="MDF3290361.1"/>
    <property type="molecule type" value="Genomic_DNA"/>
</dbReference>
<dbReference type="InterPro" id="IPR036390">
    <property type="entry name" value="WH_DNA-bd_sf"/>
</dbReference>
<dbReference type="RefSeq" id="WP_276093787.1">
    <property type="nucleotide sequence ID" value="NZ_JARJBC010000007.1"/>
</dbReference>
<name>A0ABT5ZL19_9ACTN</name>